<organism evidence="1 2">
    <name type="scientific">Dethiosulfatarculus sandiegensis</name>
    <dbReference type="NCBI Taxonomy" id="1429043"/>
    <lineage>
        <taxon>Bacteria</taxon>
        <taxon>Pseudomonadati</taxon>
        <taxon>Thermodesulfobacteriota</taxon>
        <taxon>Desulfarculia</taxon>
        <taxon>Desulfarculales</taxon>
        <taxon>Desulfarculaceae</taxon>
        <taxon>Dethiosulfatarculus</taxon>
    </lineage>
</organism>
<evidence type="ECO:0000313" key="1">
    <source>
        <dbReference type="EMBL" id="KIX14415.1"/>
    </source>
</evidence>
<gene>
    <name evidence="1" type="ORF">X474_09735</name>
</gene>
<evidence type="ECO:0000313" key="2">
    <source>
        <dbReference type="Proteomes" id="UP000032233"/>
    </source>
</evidence>
<proteinExistence type="predicted"/>
<sequence>MAAAVAAAVAQAVMAGGMRTELMLVAATLAVPGENLVMLVKIA</sequence>
<name>A0A0D2JXY0_9BACT</name>
<accession>A0A0D2JXY0</accession>
<comment type="caution">
    <text evidence="1">The sequence shown here is derived from an EMBL/GenBank/DDBJ whole genome shotgun (WGS) entry which is preliminary data.</text>
</comment>
<dbReference type="EMBL" id="AZAC01000011">
    <property type="protein sequence ID" value="KIX14415.1"/>
    <property type="molecule type" value="Genomic_DNA"/>
</dbReference>
<dbReference type="InParanoid" id="A0A0D2JXY0"/>
<dbReference type="STRING" id="1429043.X474_09735"/>
<dbReference type="Proteomes" id="UP000032233">
    <property type="component" value="Unassembled WGS sequence"/>
</dbReference>
<keyword evidence="2" id="KW-1185">Reference proteome</keyword>
<dbReference type="AlphaFoldDB" id="A0A0D2JXY0"/>
<protein>
    <submittedName>
        <fullName evidence="1">Uncharacterized protein</fullName>
    </submittedName>
</protein>
<reference evidence="1 2" key="1">
    <citation type="submission" date="2013-11" db="EMBL/GenBank/DDBJ databases">
        <title>Metagenomic analysis of a methanogenic consortium involved in long chain n-alkane degradation.</title>
        <authorList>
            <person name="Davidova I.A."/>
            <person name="Callaghan A.V."/>
            <person name="Wawrik B."/>
            <person name="Pruitt S."/>
            <person name="Marks C."/>
            <person name="Duncan K.E."/>
            <person name="Suflita J.M."/>
        </authorList>
    </citation>
    <scope>NUCLEOTIDE SEQUENCE [LARGE SCALE GENOMIC DNA]</scope>
    <source>
        <strain evidence="1 2">SPR</strain>
    </source>
</reference>